<proteinExistence type="predicted"/>
<dbReference type="SUPFAM" id="SSF52402">
    <property type="entry name" value="Adenine nucleotide alpha hydrolases-like"/>
    <property type="match status" value="1"/>
</dbReference>
<gene>
    <name evidence="1" type="ORF">LCGC14_2648720</name>
</gene>
<dbReference type="Pfam" id="PF06508">
    <property type="entry name" value="QueC"/>
    <property type="match status" value="1"/>
</dbReference>
<comment type="caution">
    <text evidence="1">The sequence shown here is derived from an EMBL/GenBank/DDBJ whole genome shotgun (WGS) entry which is preliminary data.</text>
</comment>
<accession>A0A0F9C5W9</accession>
<evidence type="ECO:0000313" key="1">
    <source>
        <dbReference type="EMBL" id="KKK97839.1"/>
    </source>
</evidence>
<feature type="non-terminal residue" evidence="1">
    <location>
        <position position="1"/>
    </location>
</feature>
<reference evidence="1" key="1">
    <citation type="journal article" date="2015" name="Nature">
        <title>Complex archaea that bridge the gap between prokaryotes and eukaryotes.</title>
        <authorList>
            <person name="Spang A."/>
            <person name="Saw J.H."/>
            <person name="Jorgensen S.L."/>
            <person name="Zaremba-Niedzwiedzka K."/>
            <person name="Martijn J."/>
            <person name="Lind A.E."/>
            <person name="van Eijk R."/>
            <person name="Schleper C."/>
            <person name="Guy L."/>
            <person name="Ettema T.J."/>
        </authorList>
    </citation>
    <scope>NUCLEOTIDE SEQUENCE</scope>
</reference>
<organism evidence="1">
    <name type="scientific">marine sediment metagenome</name>
    <dbReference type="NCBI Taxonomy" id="412755"/>
    <lineage>
        <taxon>unclassified sequences</taxon>
        <taxon>metagenomes</taxon>
        <taxon>ecological metagenomes</taxon>
    </lineage>
</organism>
<dbReference type="InterPro" id="IPR014729">
    <property type="entry name" value="Rossmann-like_a/b/a_fold"/>
</dbReference>
<dbReference type="InterPro" id="IPR018317">
    <property type="entry name" value="QueC"/>
</dbReference>
<sequence>PITVLYSGGFDSEIVMESFRLNGIKIRAAFCQYENDYNKHDLKFAQRYCEQYNIPLDIVDLNLLKFWDQEVYDYARSTGCLSPQLNVFLWLMEQLDGCLVAATGDVEFRECEDGIWRYIIEEGGDASWNRFVDLKGIEIVPCFPEYTPEQLAANLDLPLMKELALGQISSENSTICIKPKIYQSSFALESRPKFSGFEVVMERDKVVRNILTEELGDMYNGTVSWTYQEYREKINV</sequence>
<dbReference type="EMBL" id="LAZR01045871">
    <property type="protein sequence ID" value="KKK97839.1"/>
    <property type="molecule type" value="Genomic_DNA"/>
</dbReference>
<dbReference type="Gene3D" id="3.40.50.620">
    <property type="entry name" value="HUPs"/>
    <property type="match status" value="1"/>
</dbReference>
<evidence type="ECO:0008006" key="2">
    <source>
        <dbReference type="Google" id="ProtNLM"/>
    </source>
</evidence>
<protein>
    <recommendedName>
        <fullName evidence="2">Asparagine synthetase domain-containing protein</fullName>
    </recommendedName>
</protein>
<dbReference type="AlphaFoldDB" id="A0A0F9C5W9"/>
<name>A0A0F9C5W9_9ZZZZ</name>